<evidence type="ECO:0000313" key="3">
    <source>
        <dbReference type="EMBL" id="CAI5757813.1"/>
    </source>
</evidence>
<gene>
    <name evidence="3" type="ORF">CANVERA_P2325</name>
</gene>
<feature type="compositionally biased region" description="Low complexity" evidence="1">
    <location>
        <begin position="324"/>
        <end position="337"/>
    </location>
</feature>
<feature type="region of interest" description="Disordered" evidence="1">
    <location>
        <begin position="77"/>
        <end position="101"/>
    </location>
</feature>
<accession>A0A9W4TT43</accession>
<protein>
    <submittedName>
        <fullName evidence="3">Uncharacterized protein</fullName>
    </submittedName>
</protein>
<dbReference type="OrthoDB" id="4096756at2759"/>
<evidence type="ECO:0000313" key="4">
    <source>
        <dbReference type="Proteomes" id="UP001152885"/>
    </source>
</evidence>
<keyword evidence="2" id="KW-0472">Membrane</keyword>
<keyword evidence="2" id="KW-1133">Transmembrane helix</keyword>
<feature type="compositionally biased region" description="Polar residues" evidence="1">
    <location>
        <begin position="87"/>
        <end position="101"/>
    </location>
</feature>
<comment type="caution">
    <text evidence="3">The sequence shown here is derived from an EMBL/GenBank/DDBJ whole genome shotgun (WGS) entry which is preliminary data.</text>
</comment>
<dbReference type="Proteomes" id="UP001152885">
    <property type="component" value="Unassembled WGS sequence"/>
</dbReference>
<organism evidence="3 4">
    <name type="scientific">Candida verbasci</name>
    <dbReference type="NCBI Taxonomy" id="1227364"/>
    <lineage>
        <taxon>Eukaryota</taxon>
        <taxon>Fungi</taxon>
        <taxon>Dikarya</taxon>
        <taxon>Ascomycota</taxon>
        <taxon>Saccharomycotina</taxon>
        <taxon>Pichiomycetes</taxon>
        <taxon>Debaryomycetaceae</taxon>
        <taxon>Candida/Lodderomyces clade</taxon>
        <taxon>Candida</taxon>
    </lineage>
</organism>
<name>A0A9W4TT43_9ASCO</name>
<evidence type="ECO:0000256" key="1">
    <source>
        <dbReference type="SAM" id="MobiDB-lite"/>
    </source>
</evidence>
<reference evidence="3" key="1">
    <citation type="submission" date="2022-12" db="EMBL/GenBank/DDBJ databases">
        <authorList>
            <person name="Brejova B."/>
        </authorList>
    </citation>
    <scope>NUCLEOTIDE SEQUENCE</scope>
</reference>
<feature type="region of interest" description="Disordered" evidence="1">
    <location>
        <begin position="1"/>
        <end position="58"/>
    </location>
</feature>
<feature type="region of interest" description="Disordered" evidence="1">
    <location>
        <begin position="289"/>
        <end position="341"/>
    </location>
</feature>
<keyword evidence="2" id="KW-0812">Transmembrane</keyword>
<feature type="compositionally biased region" description="Polar residues" evidence="1">
    <location>
        <begin position="480"/>
        <end position="490"/>
    </location>
</feature>
<feature type="transmembrane region" description="Helical" evidence="2">
    <location>
        <begin position="587"/>
        <end position="612"/>
    </location>
</feature>
<keyword evidence="4" id="KW-1185">Reference proteome</keyword>
<sequence>MSQEDTKKKKLEFNNPSPTRQPLSGTTLNESLSTPTKPLSSSGSTTLSPNTEEFTSPTKSLKSFFFKNRLSSYSIDSINEEPELENESNVGTDLTPTKSPRFSFNLRPKFIRSRSSGLGSESSSLPQPYPILLPQQNYLKQKASVDDFADTESDESNENVEKQYDAESIDSILQEYEKETQPVNKKDFVFQEEFDETSIRESRPTSVQLTNEETEELKNEIITHGSVRSNTMLKRLSHNSPKSENIEEHRLSAGDSILSSTSLRYKIHKNKVEPINSNKRNSLRASVAFSDDSETTNQGTPTQPTYPDPTITPLATPRKTFNETPSSHNTNRTSNSSEQRQSFSIIAGSLQEETMINPTFDNHTPTETSTSHMFTETMLKDSKHQSAVRSSISSGELLQNLESFYDHTRSSNSDSFKRQSDVISRNSNIVESKVGVPRIPLPQINDMTAGLDQTNDLPVMLYKVQDKNYDESKNRWSYYENRNSQNEKQSPPQPPIQEIPKKPEGAYTNNDIPISTRSAIRDSATHSSNESTTSLHQQIPHQVEDRLVLSQPKKNIILNEKQFNDLPYLPRQYEEKVQEYNIVYYPWLQFILLMLIGLIIPPIYLLITIGLFDDKFRSNLFYGGLRYYNNNKTNGILNLKKFSKAQKMISLVMFLFWVSAALAMIGVGIGLGLTRD</sequence>
<feature type="compositionally biased region" description="Low complexity" evidence="1">
    <location>
        <begin position="31"/>
        <end position="51"/>
    </location>
</feature>
<feature type="region of interest" description="Disordered" evidence="1">
    <location>
        <begin position="480"/>
        <end position="512"/>
    </location>
</feature>
<dbReference type="AlphaFoldDB" id="A0A9W4TT43"/>
<feature type="transmembrane region" description="Helical" evidence="2">
    <location>
        <begin position="649"/>
        <end position="673"/>
    </location>
</feature>
<dbReference type="EMBL" id="CANTUO010000002">
    <property type="protein sequence ID" value="CAI5757813.1"/>
    <property type="molecule type" value="Genomic_DNA"/>
</dbReference>
<feature type="compositionally biased region" description="Polar residues" evidence="1">
    <location>
        <begin position="14"/>
        <end position="30"/>
    </location>
</feature>
<proteinExistence type="predicted"/>
<feature type="compositionally biased region" description="Polar residues" evidence="1">
    <location>
        <begin position="295"/>
        <end position="305"/>
    </location>
</feature>
<evidence type="ECO:0000256" key="2">
    <source>
        <dbReference type="SAM" id="Phobius"/>
    </source>
</evidence>